<evidence type="ECO:0000313" key="3">
    <source>
        <dbReference type="Proteomes" id="UP001153069"/>
    </source>
</evidence>
<organism evidence="2 3">
    <name type="scientific">Seminavis robusta</name>
    <dbReference type="NCBI Taxonomy" id="568900"/>
    <lineage>
        <taxon>Eukaryota</taxon>
        <taxon>Sar</taxon>
        <taxon>Stramenopiles</taxon>
        <taxon>Ochrophyta</taxon>
        <taxon>Bacillariophyta</taxon>
        <taxon>Bacillariophyceae</taxon>
        <taxon>Bacillariophycidae</taxon>
        <taxon>Naviculales</taxon>
        <taxon>Naviculaceae</taxon>
        <taxon>Seminavis</taxon>
    </lineage>
</organism>
<evidence type="ECO:0000313" key="2">
    <source>
        <dbReference type="EMBL" id="CAB9506732.1"/>
    </source>
</evidence>
<feature type="compositionally biased region" description="Basic and acidic residues" evidence="1">
    <location>
        <begin position="131"/>
        <end position="140"/>
    </location>
</feature>
<evidence type="ECO:0000256" key="1">
    <source>
        <dbReference type="SAM" id="MobiDB-lite"/>
    </source>
</evidence>
<dbReference type="EMBL" id="CAICTM010000276">
    <property type="protein sequence ID" value="CAB9506732.1"/>
    <property type="molecule type" value="Genomic_DNA"/>
</dbReference>
<name>A0A9N8DPG3_9STRA</name>
<sequence length="156" mass="17020">MMLADFQPVFLTPLSQTEPMERLVPRAPRPGKRRSDRVTSLLMNNLELFQSPMLSGDASSSSPNKRPCLKLQPSSSSVSSSPLFNDALERMRQKGMPPRSVIAPAKKRRSAPTLPEASARRGSNGSAEGPVVKHEMDRTPIRSPPVRSNSGLARCA</sequence>
<proteinExistence type="predicted"/>
<comment type="caution">
    <text evidence="2">The sequence shown here is derived from an EMBL/GenBank/DDBJ whole genome shotgun (WGS) entry which is preliminary data.</text>
</comment>
<gene>
    <name evidence="2" type="ORF">SEMRO_277_G106180.1</name>
</gene>
<accession>A0A9N8DPG3</accession>
<dbReference type="AlphaFoldDB" id="A0A9N8DPG3"/>
<dbReference type="Proteomes" id="UP001153069">
    <property type="component" value="Unassembled WGS sequence"/>
</dbReference>
<feature type="region of interest" description="Disordered" evidence="1">
    <location>
        <begin position="52"/>
        <end position="156"/>
    </location>
</feature>
<feature type="compositionally biased region" description="Polar residues" evidence="1">
    <location>
        <begin position="146"/>
        <end position="156"/>
    </location>
</feature>
<keyword evidence="3" id="KW-1185">Reference proteome</keyword>
<protein>
    <submittedName>
        <fullName evidence="2">Uncharacterized protein</fullName>
    </submittedName>
</protein>
<reference evidence="2" key="1">
    <citation type="submission" date="2020-06" db="EMBL/GenBank/DDBJ databases">
        <authorList>
            <consortium name="Plant Systems Biology data submission"/>
        </authorList>
    </citation>
    <scope>NUCLEOTIDE SEQUENCE</scope>
    <source>
        <strain evidence="2">D6</strain>
    </source>
</reference>